<sequence length="245" mass="27524">MNASTNGTQHVMQGWTSSPDQRGTIDILFSCCLTTLLCCWTSVCPNVPAKNDSKWMQLQDKMNLAFMGLLGPEFLLMLALGQWASARRSVKMFRAAGYEQWTMTHAFFADMGGIMLQTPGYPEFPVDAEQLYYLIDKRYIEYPDIHKADIDDKNKSDGLARLHSAHPAHPPLHTTHHQPATRPHPHRPLRRHRRFVRGPLGAADRGVRRDLRAGVGLRVPVAGRADVVAGVERVHGVFLLRRGPV</sequence>
<evidence type="ECO:0000256" key="2">
    <source>
        <dbReference type="SAM" id="Phobius"/>
    </source>
</evidence>
<organism evidence="3 4">
    <name type="scientific">Glarea lozoyensis (strain ATCC 20868 / MF5171)</name>
    <dbReference type="NCBI Taxonomy" id="1116229"/>
    <lineage>
        <taxon>Eukaryota</taxon>
        <taxon>Fungi</taxon>
        <taxon>Dikarya</taxon>
        <taxon>Ascomycota</taxon>
        <taxon>Pezizomycotina</taxon>
        <taxon>Leotiomycetes</taxon>
        <taxon>Helotiales</taxon>
        <taxon>Helotiaceae</taxon>
        <taxon>Glarea</taxon>
    </lineage>
</organism>
<dbReference type="PANTHER" id="PTHR35043">
    <property type="entry name" value="TRANSCRIPTION FACTOR DOMAIN-CONTAINING PROTEIN"/>
    <property type="match status" value="1"/>
</dbReference>
<keyword evidence="2" id="KW-0472">Membrane</keyword>
<keyword evidence="4" id="KW-1185">Reference proteome</keyword>
<evidence type="ECO:0000313" key="3">
    <source>
        <dbReference type="EMBL" id="EPE33389.1"/>
    </source>
</evidence>
<feature type="compositionally biased region" description="Low complexity" evidence="1">
    <location>
        <begin position="161"/>
        <end position="181"/>
    </location>
</feature>
<accession>S3D8C9</accession>
<dbReference type="AlphaFoldDB" id="S3D8C9"/>
<dbReference type="Proteomes" id="UP000016922">
    <property type="component" value="Unassembled WGS sequence"/>
</dbReference>
<dbReference type="HOGENOM" id="CLU_1133668_0_0_1"/>
<feature type="compositionally biased region" description="Basic residues" evidence="1">
    <location>
        <begin position="183"/>
        <end position="196"/>
    </location>
</feature>
<evidence type="ECO:0000313" key="4">
    <source>
        <dbReference type="Proteomes" id="UP000016922"/>
    </source>
</evidence>
<dbReference type="RefSeq" id="XP_008080006.1">
    <property type="nucleotide sequence ID" value="XM_008081815.1"/>
</dbReference>
<feature type="transmembrane region" description="Helical" evidence="2">
    <location>
        <begin position="25"/>
        <end position="43"/>
    </location>
</feature>
<proteinExistence type="predicted"/>
<dbReference type="eggNOG" id="ENOG502SI2K">
    <property type="taxonomic scope" value="Eukaryota"/>
</dbReference>
<dbReference type="KEGG" id="glz:GLAREA_06402"/>
<feature type="transmembrane region" description="Helical" evidence="2">
    <location>
        <begin position="63"/>
        <end position="84"/>
    </location>
</feature>
<keyword evidence="2" id="KW-1133">Transmembrane helix</keyword>
<name>S3D8C9_GLAL2</name>
<gene>
    <name evidence="3" type="ORF">GLAREA_06402</name>
</gene>
<keyword evidence="2" id="KW-0812">Transmembrane</keyword>
<dbReference type="GeneID" id="19465455"/>
<dbReference type="PANTHER" id="PTHR35043:SF8">
    <property type="entry name" value="DUF4220 DOMAIN-CONTAINING PROTEIN"/>
    <property type="match status" value="1"/>
</dbReference>
<evidence type="ECO:0000256" key="1">
    <source>
        <dbReference type="SAM" id="MobiDB-lite"/>
    </source>
</evidence>
<dbReference type="OMA" id="MNASTNG"/>
<protein>
    <submittedName>
        <fullName evidence="3">Uncharacterized protein</fullName>
    </submittedName>
</protein>
<feature type="region of interest" description="Disordered" evidence="1">
    <location>
        <begin position="161"/>
        <end position="198"/>
    </location>
</feature>
<dbReference type="EMBL" id="KE145358">
    <property type="protein sequence ID" value="EPE33389.1"/>
    <property type="molecule type" value="Genomic_DNA"/>
</dbReference>
<dbReference type="OrthoDB" id="9451547at2759"/>
<reference evidence="3 4" key="1">
    <citation type="journal article" date="2013" name="BMC Genomics">
        <title>Genomics-driven discovery of the pneumocandin biosynthetic gene cluster in the fungus Glarea lozoyensis.</title>
        <authorList>
            <person name="Chen L."/>
            <person name="Yue Q."/>
            <person name="Zhang X."/>
            <person name="Xiang M."/>
            <person name="Wang C."/>
            <person name="Li S."/>
            <person name="Che Y."/>
            <person name="Ortiz-Lopez F.J."/>
            <person name="Bills G.F."/>
            <person name="Liu X."/>
            <person name="An Z."/>
        </authorList>
    </citation>
    <scope>NUCLEOTIDE SEQUENCE [LARGE SCALE GENOMIC DNA]</scope>
    <source>
        <strain evidence="4">ATCC 20868 / MF5171</strain>
    </source>
</reference>